<name>A0A2Z6S1P9_9GLOM</name>
<reference evidence="2 3" key="1">
    <citation type="submission" date="2017-11" db="EMBL/GenBank/DDBJ databases">
        <title>The genome of Rhizophagus clarus HR1 reveals common genetic basis of auxotrophy among arbuscular mycorrhizal fungi.</title>
        <authorList>
            <person name="Kobayashi Y."/>
        </authorList>
    </citation>
    <scope>NUCLEOTIDE SEQUENCE [LARGE SCALE GENOMIC DNA]</scope>
    <source>
        <strain evidence="2 3">HR1</strain>
    </source>
</reference>
<proteinExistence type="predicted"/>
<dbReference type="Proteomes" id="UP000247702">
    <property type="component" value="Unassembled WGS sequence"/>
</dbReference>
<keyword evidence="3" id="KW-1185">Reference proteome</keyword>
<dbReference type="AlphaFoldDB" id="A0A2Z6S1P9"/>
<protein>
    <submittedName>
        <fullName evidence="2">Uncharacterized protein</fullName>
    </submittedName>
</protein>
<dbReference type="EMBL" id="BEXD01004111">
    <property type="protein sequence ID" value="GBC06953.1"/>
    <property type="molecule type" value="Genomic_DNA"/>
</dbReference>
<evidence type="ECO:0000256" key="1">
    <source>
        <dbReference type="SAM" id="MobiDB-lite"/>
    </source>
</evidence>
<evidence type="ECO:0000313" key="3">
    <source>
        <dbReference type="Proteomes" id="UP000247702"/>
    </source>
</evidence>
<feature type="compositionally biased region" description="Basic and acidic residues" evidence="1">
    <location>
        <begin position="46"/>
        <end position="56"/>
    </location>
</feature>
<feature type="region of interest" description="Disordered" evidence="1">
    <location>
        <begin position="26"/>
        <end position="69"/>
    </location>
</feature>
<comment type="caution">
    <text evidence="2">The sequence shown here is derived from an EMBL/GenBank/DDBJ whole genome shotgun (WGS) entry which is preliminary data.</text>
</comment>
<gene>
    <name evidence="2" type="ORF">RclHR1_07160011</name>
</gene>
<accession>A0A2Z6S1P9</accession>
<sequence>MKSTIVEHNEASKIFADFARAGKKRKKYHQLDGFTTPSPGSPKKHSSIEDMSRTDSEDAGQTSSSKELDDEIDNFLRSPNKRKPNQFVEKLKNLRPQMRYKLKRYTMIPATIQLIIKCRFEHLAHSFIIDPDDETYIQYEIFTPEELEEIRNTGAKGLPKMPDDLLKYIGSFRKKTAADLRMVLDTRQDWEGRNFDKTKHFDFDWIKNTVHSLLPEYEFETLQRKHLETWYNVHVWSLIDKSFSDLEGMDATRGESCSLSSSKRKNKRRIVKGIVKATRKALGRRGDLILRKGSYEYGASEVGKDYEGENGTKLLRERGIKSPKMFKDMLVDLDNFMKWKPKTHTMLRLTCYVIPYRVNKAQ</sequence>
<organism evidence="2 3">
    <name type="scientific">Rhizophagus clarus</name>
    <dbReference type="NCBI Taxonomy" id="94130"/>
    <lineage>
        <taxon>Eukaryota</taxon>
        <taxon>Fungi</taxon>
        <taxon>Fungi incertae sedis</taxon>
        <taxon>Mucoromycota</taxon>
        <taxon>Glomeromycotina</taxon>
        <taxon>Glomeromycetes</taxon>
        <taxon>Glomerales</taxon>
        <taxon>Glomeraceae</taxon>
        <taxon>Rhizophagus</taxon>
    </lineage>
</organism>
<evidence type="ECO:0000313" key="2">
    <source>
        <dbReference type="EMBL" id="GBC06953.1"/>
    </source>
</evidence>